<dbReference type="InterPro" id="IPR008538">
    <property type="entry name" value="Uma2"/>
</dbReference>
<accession>A0A518HFC5</accession>
<dbReference type="AlphaFoldDB" id="A0A518HFC5"/>
<dbReference type="Proteomes" id="UP000317835">
    <property type="component" value="Plasmid pElP_3"/>
</dbReference>
<protein>
    <recommendedName>
        <fullName evidence="1">Putative restriction endonuclease domain-containing protein</fullName>
    </recommendedName>
</protein>
<dbReference type="InterPro" id="IPR012296">
    <property type="entry name" value="Nuclease_put_TT1808"/>
</dbReference>
<keyword evidence="3" id="KW-1185">Reference proteome</keyword>
<evidence type="ECO:0000313" key="3">
    <source>
        <dbReference type="Proteomes" id="UP000317835"/>
    </source>
</evidence>
<sequence>MATRTDPRDPPPADQPETRILVRGVDEDLIDRILALPRGPKRIPRLAWLDGDMELLSFPTRESIAEMPPAPPPSEGAEDRIRLRGVDHALFGRLTALGGNPTNPRVAWLDGELELMRPSPRHLALARRLDLLVGIALKATGVPSFGTGRVTLARPDAARGKIAEVAFYVAHVDRGPSRRVPAVDLGVHPPPDLAIEVALGRPLVDVERLYAGLGVPELWRCDGQAVCILRLGRDGRYDEQGRSDVVPGLWAADVMPVLATSDAPDDDRWGQATRRWAREDLANRPA</sequence>
<dbReference type="Pfam" id="PF05685">
    <property type="entry name" value="Uma2"/>
    <property type="match status" value="1"/>
</dbReference>
<dbReference type="PANTHER" id="PTHR47152">
    <property type="entry name" value="SLR2084 PROTEIN-RELATED"/>
    <property type="match status" value="1"/>
</dbReference>
<evidence type="ECO:0000259" key="1">
    <source>
        <dbReference type="Pfam" id="PF05685"/>
    </source>
</evidence>
<gene>
    <name evidence="2" type="ORF">ElP_75280</name>
</gene>
<name>A0A518HFC5_9BACT</name>
<evidence type="ECO:0000313" key="2">
    <source>
        <dbReference type="EMBL" id="QDV39557.1"/>
    </source>
</evidence>
<geneLocation type="plasmid" evidence="3">
    <name>pelp_3</name>
</geneLocation>
<organism evidence="2 3">
    <name type="scientific">Tautonia plasticadhaerens</name>
    <dbReference type="NCBI Taxonomy" id="2527974"/>
    <lineage>
        <taxon>Bacteria</taxon>
        <taxon>Pseudomonadati</taxon>
        <taxon>Planctomycetota</taxon>
        <taxon>Planctomycetia</taxon>
        <taxon>Isosphaerales</taxon>
        <taxon>Isosphaeraceae</taxon>
        <taxon>Tautonia</taxon>
    </lineage>
</organism>
<dbReference type="KEGG" id="tpla:ElP_75280"/>
<dbReference type="RefSeq" id="WP_197447214.1">
    <property type="nucleotide sequence ID" value="NZ_CP036429.1"/>
</dbReference>
<reference evidence="2 3" key="1">
    <citation type="submission" date="2019-02" db="EMBL/GenBank/DDBJ databases">
        <title>Deep-cultivation of Planctomycetes and their phenomic and genomic characterization uncovers novel biology.</title>
        <authorList>
            <person name="Wiegand S."/>
            <person name="Jogler M."/>
            <person name="Boedeker C."/>
            <person name="Pinto D."/>
            <person name="Vollmers J."/>
            <person name="Rivas-Marin E."/>
            <person name="Kohn T."/>
            <person name="Peeters S.H."/>
            <person name="Heuer A."/>
            <person name="Rast P."/>
            <person name="Oberbeckmann S."/>
            <person name="Bunk B."/>
            <person name="Jeske O."/>
            <person name="Meyerdierks A."/>
            <person name="Storesund J.E."/>
            <person name="Kallscheuer N."/>
            <person name="Luecker S."/>
            <person name="Lage O.M."/>
            <person name="Pohl T."/>
            <person name="Merkel B.J."/>
            <person name="Hornburger P."/>
            <person name="Mueller R.-W."/>
            <person name="Bruemmer F."/>
            <person name="Labrenz M."/>
            <person name="Spormann A.M."/>
            <person name="Op den Camp H."/>
            <person name="Overmann J."/>
            <person name="Amann R."/>
            <person name="Jetten M.S.M."/>
            <person name="Mascher T."/>
            <person name="Medema M.H."/>
            <person name="Devos D.P."/>
            <person name="Kaster A.-K."/>
            <person name="Ovreas L."/>
            <person name="Rohde M."/>
            <person name="Galperin M.Y."/>
            <person name="Jogler C."/>
        </authorList>
    </citation>
    <scope>NUCLEOTIDE SEQUENCE [LARGE SCALE GENOMIC DNA]</scope>
    <source>
        <strain evidence="2 3">ElP</strain>
        <plasmid evidence="3">pelp_3</plasmid>
    </source>
</reference>
<feature type="domain" description="Putative restriction endonuclease" evidence="1">
    <location>
        <begin position="100"/>
        <end position="242"/>
    </location>
</feature>
<dbReference type="EMBL" id="CP036429">
    <property type="protein sequence ID" value="QDV39557.1"/>
    <property type="molecule type" value="Genomic_DNA"/>
</dbReference>
<proteinExistence type="predicted"/>
<keyword evidence="2" id="KW-0614">Plasmid</keyword>
<dbReference type="Gene3D" id="3.90.1570.10">
    <property type="entry name" value="tt1808, chain A"/>
    <property type="match status" value="1"/>
</dbReference>